<evidence type="ECO:0000313" key="1">
    <source>
        <dbReference type="EMBL" id="KAK7540324.1"/>
    </source>
</evidence>
<name>A0ABR1LYP4_9PEZI</name>
<organism evidence="1 2">
    <name type="scientific">Phyllosticta citricarpa</name>
    <dbReference type="NCBI Taxonomy" id="55181"/>
    <lineage>
        <taxon>Eukaryota</taxon>
        <taxon>Fungi</taxon>
        <taxon>Dikarya</taxon>
        <taxon>Ascomycota</taxon>
        <taxon>Pezizomycotina</taxon>
        <taxon>Dothideomycetes</taxon>
        <taxon>Dothideomycetes incertae sedis</taxon>
        <taxon>Botryosphaeriales</taxon>
        <taxon>Phyllostictaceae</taxon>
        <taxon>Phyllosticta</taxon>
    </lineage>
</organism>
<dbReference type="EMBL" id="JBBPDW010000026">
    <property type="protein sequence ID" value="KAK7540324.1"/>
    <property type="molecule type" value="Genomic_DNA"/>
</dbReference>
<protein>
    <submittedName>
        <fullName evidence="1">Uncharacterized protein</fullName>
    </submittedName>
</protein>
<gene>
    <name evidence="1" type="ORF">IWX46DRAFT_191683</name>
</gene>
<comment type="caution">
    <text evidence="1">The sequence shown here is derived from an EMBL/GenBank/DDBJ whole genome shotgun (WGS) entry which is preliminary data.</text>
</comment>
<proteinExistence type="predicted"/>
<accession>A0ABR1LYP4</accession>
<evidence type="ECO:0000313" key="2">
    <source>
        <dbReference type="Proteomes" id="UP001365128"/>
    </source>
</evidence>
<keyword evidence="2" id="KW-1185">Reference proteome</keyword>
<sequence>MSVFQQHFRRFIRLHLRARIPNTSMGCWRRRWWPLSTSPPCPPPSTSLKHRHAGRPSQNEPARLIGSWLTAPCLQVSAPSSPLHPSHHSTRSVFVPLREPRRQGAPLRHDTNPRHCPAARNADWTATIMIKKISLPCSSPPARATPATHTQLAGLTMTREFHRVHGPITSHEPPYTLPTEP</sequence>
<dbReference type="Proteomes" id="UP001365128">
    <property type="component" value="Unassembled WGS sequence"/>
</dbReference>
<reference evidence="1 2" key="1">
    <citation type="submission" date="2024-04" db="EMBL/GenBank/DDBJ databases">
        <title>Phyllosticta paracitricarpa is synonymous to the EU quarantine fungus P. citricarpa based on phylogenomic analyses.</title>
        <authorList>
            <consortium name="Lawrence Berkeley National Laboratory"/>
            <person name="Van Ingen-Buijs V.A."/>
            <person name="Van Westerhoven A.C."/>
            <person name="Haridas S."/>
            <person name="Skiadas P."/>
            <person name="Martin F."/>
            <person name="Groenewald J.Z."/>
            <person name="Crous P.W."/>
            <person name="Seidl M.F."/>
        </authorList>
    </citation>
    <scope>NUCLEOTIDE SEQUENCE [LARGE SCALE GENOMIC DNA]</scope>
    <source>
        <strain evidence="1 2">CBS 122670</strain>
    </source>
</reference>